<dbReference type="RefSeq" id="WP_331218429.1">
    <property type="nucleotide sequence ID" value="NZ_JAZGQK010000038.1"/>
</dbReference>
<dbReference type="EMBL" id="JAZGQK010000038">
    <property type="protein sequence ID" value="MEE6263535.1"/>
    <property type="molecule type" value="Genomic_DNA"/>
</dbReference>
<protein>
    <submittedName>
        <fullName evidence="1">Lasso RiPP family leader peptide-containing protein</fullName>
    </submittedName>
</protein>
<accession>A0ABU7S414</accession>
<reference evidence="1 2" key="1">
    <citation type="submission" date="2024-01" db="EMBL/GenBank/DDBJ databases">
        <title>Genome insights into Plantactinospora sonchi sp. nov.</title>
        <authorList>
            <person name="Wang L."/>
        </authorList>
    </citation>
    <scope>NUCLEOTIDE SEQUENCE [LARGE SCALE GENOMIC DNA]</scope>
    <source>
        <strain evidence="1 2">NEAU-QY2</strain>
    </source>
</reference>
<proteinExistence type="predicted"/>
<name>A0ABU7S414_9ACTN</name>
<evidence type="ECO:0000313" key="1">
    <source>
        <dbReference type="EMBL" id="MEE6263535.1"/>
    </source>
</evidence>
<dbReference type="Proteomes" id="UP001332243">
    <property type="component" value="Unassembled WGS sequence"/>
</dbReference>
<comment type="caution">
    <text evidence="1">The sequence shown here is derived from an EMBL/GenBank/DDBJ whole genome shotgun (WGS) entry which is preliminary data.</text>
</comment>
<evidence type="ECO:0000313" key="2">
    <source>
        <dbReference type="Proteomes" id="UP001332243"/>
    </source>
</evidence>
<gene>
    <name evidence="1" type="ORF">V1633_34170</name>
</gene>
<keyword evidence="2" id="KW-1185">Reference proteome</keyword>
<sequence length="41" mass="4511">MDGQSTCYVSPRLVEVGGFAELTRFGNTGNYLDSILGGWWL</sequence>
<organism evidence="1 2">
    <name type="scientific">Plantactinospora sonchi</name>
    <dbReference type="NCBI Taxonomy" id="1544735"/>
    <lineage>
        <taxon>Bacteria</taxon>
        <taxon>Bacillati</taxon>
        <taxon>Actinomycetota</taxon>
        <taxon>Actinomycetes</taxon>
        <taxon>Micromonosporales</taxon>
        <taxon>Micromonosporaceae</taxon>
        <taxon>Plantactinospora</taxon>
    </lineage>
</organism>
<dbReference type="NCBIfam" id="NF033521">
    <property type="entry name" value="lasso_leader_L3"/>
    <property type="match status" value="1"/>
</dbReference>